<organism evidence="4 5">
    <name type="scientific">Arthrobacter pigmenti</name>
    <dbReference type="NCBI Taxonomy" id="271432"/>
    <lineage>
        <taxon>Bacteria</taxon>
        <taxon>Bacillati</taxon>
        <taxon>Actinomycetota</taxon>
        <taxon>Actinomycetes</taxon>
        <taxon>Micrococcales</taxon>
        <taxon>Micrococcaceae</taxon>
        <taxon>Arthrobacter</taxon>
    </lineage>
</organism>
<dbReference type="Proteomes" id="UP000547458">
    <property type="component" value="Unassembled WGS sequence"/>
</dbReference>
<gene>
    <name evidence="4" type="ORF">BJ994_002550</name>
</gene>
<comment type="caution">
    <text evidence="4">The sequence shown here is derived from an EMBL/GenBank/DDBJ whole genome shotgun (WGS) entry which is preliminary data.</text>
</comment>
<dbReference type="PANTHER" id="PTHR31088">
    <property type="entry name" value="MEMBRANE-ASSOCIATED PROTEIN VIPP1, CHLOROPLASTIC"/>
    <property type="match status" value="1"/>
</dbReference>
<dbReference type="Pfam" id="PF04012">
    <property type="entry name" value="PspA_IM30"/>
    <property type="match status" value="1"/>
</dbReference>
<sequence length="230" mass="26121">MSVRRRITRIIAARRNAPEPVDPIAALDSSQRQQEEQLDRARRSVADLAAVRHRVDTLARQAAAELNETNRQAEQAVQNNDDDAARHALKRGIEVRKRLDSLTHQRDDVDRQVRSLEADLYRLETALQENTVRYQSLKAQHGATQAAQTMHGAVSASAGSSIEAARAAREAEEEARRLRHRQAAQEELEWSDPNSAKLDRAFEELESRAEAERELRELKDRARDSRPGQR</sequence>
<dbReference type="InterPro" id="IPR007157">
    <property type="entry name" value="PspA_VIPP1"/>
</dbReference>
<feature type="compositionally biased region" description="Basic and acidic residues" evidence="3">
    <location>
        <begin position="166"/>
        <end position="176"/>
    </location>
</feature>
<evidence type="ECO:0000313" key="4">
    <source>
        <dbReference type="EMBL" id="NJC23474.1"/>
    </source>
</evidence>
<keyword evidence="2" id="KW-0175">Coiled coil</keyword>
<comment type="similarity">
    <text evidence="1">Belongs to the PspA/Vipp/IM30 family.</text>
</comment>
<evidence type="ECO:0000313" key="5">
    <source>
        <dbReference type="Proteomes" id="UP000547458"/>
    </source>
</evidence>
<feature type="compositionally biased region" description="Basic and acidic residues" evidence="3">
    <location>
        <begin position="197"/>
        <end position="230"/>
    </location>
</feature>
<dbReference type="PANTHER" id="PTHR31088:SF6">
    <property type="entry name" value="PHAGE SHOCK PROTEIN A"/>
    <property type="match status" value="1"/>
</dbReference>
<dbReference type="RefSeq" id="WP_167994654.1">
    <property type="nucleotide sequence ID" value="NZ_JAATJL010000001.1"/>
</dbReference>
<reference evidence="4 5" key="1">
    <citation type="submission" date="2020-03" db="EMBL/GenBank/DDBJ databases">
        <title>Sequencing the genomes of 1000 actinobacteria strains.</title>
        <authorList>
            <person name="Klenk H.-P."/>
        </authorList>
    </citation>
    <scope>NUCLEOTIDE SEQUENCE [LARGE SCALE GENOMIC DNA]</scope>
    <source>
        <strain evidence="4 5">DSM 16403</strain>
    </source>
</reference>
<name>A0A846RSM1_9MICC</name>
<evidence type="ECO:0000256" key="1">
    <source>
        <dbReference type="ARBA" id="ARBA00043985"/>
    </source>
</evidence>
<protein>
    <submittedName>
        <fullName evidence="4">Phage shock protein A</fullName>
    </submittedName>
</protein>
<evidence type="ECO:0000256" key="3">
    <source>
        <dbReference type="SAM" id="MobiDB-lite"/>
    </source>
</evidence>
<accession>A0A846RSM1</accession>
<keyword evidence="5" id="KW-1185">Reference proteome</keyword>
<evidence type="ECO:0000256" key="2">
    <source>
        <dbReference type="SAM" id="Coils"/>
    </source>
</evidence>
<feature type="coiled-coil region" evidence="2">
    <location>
        <begin position="24"/>
        <end position="119"/>
    </location>
</feature>
<dbReference type="EMBL" id="JAATJL010000001">
    <property type="protein sequence ID" value="NJC23474.1"/>
    <property type="molecule type" value="Genomic_DNA"/>
</dbReference>
<dbReference type="AlphaFoldDB" id="A0A846RSM1"/>
<feature type="region of interest" description="Disordered" evidence="3">
    <location>
        <begin position="164"/>
        <end position="230"/>
    </location>
</feature>
<proteinExistence type="inferred from homology"/>